<evidence type="ECO:0000313" key="2">
    <source>
        <dbReference type="EMBL" id="PRR81779.1"/>
    </source>
</evidence>
<gene>
    <name evidence="2" type="ORF">CLVI_22680</name>
</gene>
<keyword evidence="3" id="KW-1185">Reference proteome</keyword>
<organism evidence="2 3">
    <name type="scientific">Clostridium vincentii</name>
    <dbReference type="NCBI Taxonomy" id="52704"/>
    <lineage>
        <taxon>Bacteria</taxon>
        <taxon>Bacillati</taxon>
        <taxon>Bacillota</taxon>
        <taxon>Clostridia</taxon>
        <taxon>Eubacteriales</taxon>
        <taxon>Clostridiaceae</taxon>
        <taxon>Clostridium</taxon>
    </lineage>
</organism>
<dbReference type="Proteomes" id="UP000239471">
    <property type="component" value="Unassembled WGS sequence"/>
</dbReference>
<name>A0A2T0BD05_9CLOT</name>
<dbReference type="EMBL" id="PVXQ01000024">
    <property type="protein sequence ID" value="PRR81779.1"/>
    <property type="molecule type" value="Genomic_DNA"/>
</dbReference>
<dbReference type="AlphaFoldDB" id="A0A2T0BD05"/>
<accession>A0A2T0BD05</accession>
<keyword evidence="2" id="KW-0808">Transferase</keyword>
<proteinExistence type="predicted"/>
<comment type="caution">
    <text evidence="2">The sequence shown here is derived from an EMBL/GenBank/DDBJ whole genome shotgun (WGS) entry which is preliminary data.</text>
</comment>
<dbReference type="RefSeq" id="WP_106060221.1">
    <property type="nucleotide sequence ID" value="NZ_PVXQ01000024.1"/>
</dbReference>
<feature type="domain" description="Polymerase beta nucleotidyltransferase" evidence="1">
    <location>
        <begin position="5"/>
        <end position="64"/>
    </location>
</feature>
<dbReference type="InterPro" id="IPR043519">
    <property type="entry name" value="NT_sf"/>
</dbReference>
<protein>
    <submittedName>
        <fullName evidence="2">Nucleotidyltransferase domain protein</fullName>
    </submittedName>
</protein>
<dbReference type="InterPro" id="IPR041633">
    <property type="entry name" value="Polbeta"/>
</dbReference>
<evidence type="ECO:0000313" key="3">
    <source>
        <dbReference type="Proteomes" id="UP000239471"/>
    </source>
</evidence>
<sequence>MYKEELKKNLESMDDKIISVIQFGSYGTCDWVKDRSDIDVAIVVQPKITFEDTLNMEDNLEDLLKEC</sequence>
<reference evidence="2 3" key="1">
    <citation type="submission" date="2018-03" db="EMBL/GenBank/DDBJ databases">
        <title>Genome sequence of Clostridium vincentii DSM 10228.</title>
        <authorList>
            <person name="Poehlein A."/>
            <person name="Daniel R."/>
        </authorList>
    </citation>
    <scope>NUCLEOTIDE SEQUENCE [LARGE SCALE GENOMIC DNA]</scope>
    <source>
        <strain evidence="2 3">DSM 10228</strain>
    </source>
</reference>
<dbReference type="Gene3D" id="3.30.460.10">
    <property type="entry name" value="Beta Polymerase, domain 2"/>
    <property type="match status" value="1"/>
</dbReference>
<evidence type="ECO:0000259" key="1">
    <source>
        <dbReference type="Pfam" id="PF18765"/>
    </source>
</evidence>
<dbReference type="OrthoDB" id="1926603at2"/>
<dbReference type="GO" id="GO:0016740">
    <property type="term" value="F:transferase activity"/>
    <property type="evidence" value="ECO:0007669"/>
    <property type="project" value="UniProtKB-KW"/>
</dbReference>
<dbReference type="Pfam" id="PF18765">
    <property type="entry name" value="Polbeta"/>
    <property type="match status" value="1"/>
</dbReference>
<dbReference type="SUPFAM" id="SSF81301">
    <property type="entry name" value="Nucleotidyltransferase"/>
    <property type="match status" value="1"/>
</dbReference>